<dbReference type="Pfam" id="PF00497">
    <property type="entry name" value="SBP_bac_3"/>
    <property type="match status" value="1"/>
</dbReference>
<evidence type="ECO:0000256" key="3">
    <source>
        <dbReference type="ARBA" id="ARBA00022729"/>
    </source>
</evidence>
<protein>
    <submittedName>
        <fullName evidence="5">General L-amino acid-binding periplasmic protein aapJ</fullName>
    </submittedName>
</protein>
<dbReference type="PANTHER" id="PTHR30085">
    <property type="entry name" value="AMINO ACID ABC TRANSPORTER PERMEASE"/>
    <property type="match status" value="1"/>
</dbReference>
<dbReference type="SMART" id="SM00062">
    <property type="entry name" value="PBPb"/>
    <property type="match status" value="1"/>
</dbReference>
<accession>K1Q3B2</accession>
<reference evidence="5" key="1">
    <citation type="journal article" date="2012" name="Nature">
        <title>The oyster genome reveals stress adaptation and complexity of shell formation.</title>
        <authorList>
            <person name="Zhang G."/>
            <person name="Fang X."/>
            <person name="Guo X."/>
            <person name="Li L."/>
            <person name="Luo R."/>
            <person name="Xu F."/>
            <person name="Yang P."/>
            <person name="Zhang L."/>
            <person name="Wang X."/>
            <person name="Qi H."/>
            <person name="Xiong Z."/>
            <person name="Que H."/>
            <person name="Xie Y."/>
            <person name="Holland P.W."/>
            <person name="Paps J."/>
            <person name="Zhu Y."/>
            <person name="Wu F."/>
            <person name="Chen Y."/>
            <person name="Wang J."/>
            <person name="Peng C."/>
            <person name="Meng J."/>
            <person name="Yang L."/>
            <person name="Liu J."/>
            <person name="Wen B."/>
            <person name="Zhang N."/>
            <person name="Huang Z."/>
            <person name="Zhu Q."/>
            <person name="Feng Y."/>
            <person name="Mount A."/>
            <person name="Hedgecock D."/>
            <person name="Xu Z."/>
            <person name="Liu Y."/>
            <person name="Domazet-Loso T."/>
            <person name="Du Y."/>
            <person name="Sun X."/>
            <person name="Zhang S."/>
            <person name="Liu B."/>
            <person name="Cheng P."/>
            <person name="Jiang X."/>
            <person name="Li J."/>
            <person name="Fan D."/>
            <person name="Wang W."/>
            <person name="Fu W."/>
            <person name="Wang T."/>
            <person name="Wang B."/>
            <person name="Zhang J."/>
            <person name="Peng Z."/>
            <person name="Li Y."/>
            <person name="Li N."/>
            <person name="Wang J."/>
            <person name="Chen M."/>
            <person name="He Y."/>
            <person name="Tan F."/>
            <person name="Song X."/>
            <person name="Zheng Q."/>
            <person name="Huang R."/>
            <person name="Yang H."/>
            <person name="Du X."/>
            <person name="Chen L."/>
            <person name="Yang M."/>
            <person name="Gaffney P.M."/>
            <person name="Wang S."/>
            <person name="Luo L."/>
            <person name="She Z."/>
            <person name="Ming Y."/>
            <person name="Huang W."/>
            <person name="Zhang S."/>
            <person name="Huang B."/>
            <person name="Zhang Y."/>
            <person name="Qu T."/>
            <person name="Ni P."/>
            <person name="Miao G."/>
            <person name="Wang J."/>
            <person name="Wang Q."/>
            <person name="Steinberg C.E."/>
            <person name="Wang H."/>
            <person name="Li N."/>
            <person name="Qian L."/>
            <person name="Zhang G."/>
            <person name="Li Y."/>
            <person name="Yang H."/>
            <person name="Liu X."/>
            <person name="Wang J."/>
            <person name="Yin Y."/>
            <person name="Wang J."/>
        </authorList>
    </citation>
    <scope>NUCLEOTIDE SEQUENCE [LARGE SCALE GENOMIC DNA]</scope>
    <source>
        <strain evidence="5">05x7-T-G4-1.051#20</strain>
    </source>
</reference>
<dbReference type="InterPro" id="IPR018313">
    <property type="entry name" value="SBP_3_CS"/>
</dbReference>
<dbReference type="InterPro" id="IPR051455">
    <property type="entry name" value="Bact_solute-bind_prot3"/>
</dbReference>
<sequence>MLSLVSFLVVAASLVLSACPGGGSGSGTEGKTLSAVQERDSLLCGVSTGLAGFSNPDSSGNWAGLDVDICRAVAAAVLGDSEKVTYVPLTAKERFTALQSGEVDVLSRNTTWTITRDTSLGLSFAGVNYYDGAGFLVKKSKNVNRISQLNGATVCIQAGTTTELNLADHFLKNNLKYTPITFETSQQTKDGFVNGRCDALTSDTSQLASIRSTLANPSSAVILGEVISKEPLGPVVRQGDDQWFNINRWALFAMIAGEEFGITSANVDDVRNNTEDPEVKRMLGVEEGAGKDLGIDDNWAYNILSQVGNYGESFERNVGAGSPLGLPRGLNALWTKGGLLYAMPFR</sequence>
<evidence type="ECO:0000259" key="4">
    <source>
        <dbReference type="SMART" id="SM00062"/>
    </source>
</evidence>
<evidence type="ECO:0000256" key="2">
    <source>
        <dbReference type="ARBA" id="ARBA00022448"/>
    </source>
</evidence>
<dbReference type="PANTHER" id="PTHR30085:SF7">
    <property type="entry name" value="AMINO-ACID ABC TRANSPORTER-BINDING PROTEIN YHDW-RELATED"/>
    <property type="match status" value="1"/>
</dbReference>
<keyword evidence="2" id="KW-0813">Transport</keyword>
<evidence type="ECO:0000256" key="1">
    <source>
        <dbReference type="ARBA" id="ARBA00010333"/>
    </source>
</evidence>
<dbReference type="Gene3D" id="3.40.190.10">
    <property type="entry name" value="Periplasmic binding protein-like II"/>
    <property type="match status" value="2"/>
</dbReference>
<dbReference type="InterPro" id="IPR001638">
    <property type="entry name" value="Solute-binding_3/MltF_N"/>
</dbReference>
<dbReference type="InParanoid" id="K1Q3B2"/>
<dbReference type="SUPFAM" id="SSF53850">
    <property type="entry name" value="Periplasmic binding protein-like II"/>
    <property type="match status" value="1"/>
</dbReference>
<proteinExistence type="inferred from homology"/>
<keyword evidence="3" id="KW-0732">Signal</keyword>
<dbReference type="HOGENOM" id="CLU_019602_3_2_1"/>
<dbReference type="CDD" id="cd13692">
    <property type="entry name" value="PBP2_BztA"/>
    <property type="match status" value="1"/>
</dbReference>
<dbReference type="PROSITE" id="PS01039">
    <property type="entry name" value="SBP_BACTERIAL_3"/>
    <property type="match status" value="1"/>
</dbReference>
<comment type="similarity">
    <text evidence="1">Belongs to the bacterial solute-binding protein 3 family.</text>
</comment>
<dbReference type="GO" id="GO:0006865">
    <property type="term" value="P:amino acid transport"/>
    <property type="evidence" value="ECO:0007669"/>
    <property type="project" value="TreeGrafter"/>
</dbReference>
<dbReference type="EMBL" id="JH817769">
    <property type="protein sequence ID" value="EKC28408.1"/>
    <property type="molecule type" value="Genomic_DNA"/>
</dbReference>
<name>K1Q3B2_MAGGI</name>
<evidence type="ECO:0000313" key="5">
    <source>
        <dbReference type="EMBL" id="EKC28408.1"/>
    </source>
</evidence>
<dbReference type="AlphaFoldDB" id="K1Q3B2"/>
<organism evidence="5">
    <name type="scientific">Magallana gigas</name>
    <name type="common">Pacific oyster</name>
    <name type="synonym">Crassostrea gigas</name>
    <dbReference type="NCBI Taxonomy" id="29159"/>
    <lineage>
        <taxon>Eukaryota</taxon>
        <taxon>Metazoa</taxon>
        <taxon>Spiralia</taxon>
        <taxon>Lophotrochozoa</taxon>
        <taxon>Mollusca</taxon>
        <taxon>Bivalvia</taxon>
        <taxon>Autobranchia</taxon>
        <taxon>Pteriomorphia</taxon>
        <taxon>Ostreida</taxon>
        <taxon>Ostreoidea</taxon>
        <taxon>Ostreidae</taxon>
        <taxon>Magallana</taxon>
    </lineage>
</organism>
<feature type="domain" description="Solute-binding protein family 3/N-terminal" evidence="4">
    <location>
        <begin position="41"/>
        <end position="270"/>
    </location>
</feature>
<gene>
    <name evidence="5" type="ORF">CGI_10001900</name>
</gene>